<dbReference type="InterPro" id="IPR048332">
    <property type="entry name" value="GD_AH_C"/>
</dbReference>
<gene>
    <name evidence="5" type="ORF">EV686_105120</name>
</gene>
<evidence type="ECO:0000313" key="5">
    <source>
        <dbReference type="EMBL" id="TCU98423.1"/>
    </source>
</evidence>
<keyword evidence="2" id="KW-0456">Lyase</keyword>
<dbReference type="Pfam" id="PF20629">
    <property type="entry name" value="GD_AH_C"/>
    <property type="match status" value="1"/>
</dbReference>
<organism evidence="5 6">
    <name type="scientific">Paracandidimonas soli</name>
    <dbReference type="NCBI Taxonomy" id="1917182"/>
    <lineage>
        <taxon>Bacteria</taxon>
        <taxon>Pseudomonadati</taxon>
        <taxon>Pseudomonadota</taxon>
        <taxon>Betaproteobacteria</taxon>
        <taxon>Burkholderiales</taxon>
        <taxon>Alcaligenaceae</taxon>
        <taxon>Paracandidimonas</taxon>
    </lineage>
</organism>
<accession>A0A4R3V500</accession>
<dbReference type="Pfam" id="PF04295">
    <property type="entry name" value="GD_AH_second"/>
    <property type="match status" value="1"/>
</dbReference>
<dbReference type="OrthoDB" id="9804574at2"/>
<evidence type="ECO:0000256" key="1">
    <source>
        <dbReference type="ARBA" id="ARBA00010986"/>
    </source>
</evidence>
<dbReference type="AlphaFoldDB" id="A0A4R3V500"/>
<dbReference type="GO" id="GO:0016829">
    <property type="term" value="F:lyase activity"/>
    <property type="evidence" value="ECO:0007669"/>
    <property type="project" value="UniProtKB-KW"/>
</dbReference>
<keyword evidence="6" id="KW-1185">Reference proteome</keyword>
<dbReference type="InterPro" id="IPR007392">
    <property type="entry name" value="GD_AH_second"/>
</dbReference>
<dbReference type="PANTHER" id="PTHR30536">
    <property type="entry name" value="ALTRONATE/GALACTARATE DEHYDRATASE"/>
    <property type="match status" value="1"/>
</dbReference>
<evidence type="ECO:0000256" key="2">
    <source>
        <dbReference type="ARBA" id="ARBA00023239"/>
    </source>
</evidence>
<feature type="domain" description="D-galactarate/Altronate dehydratase C-terminal" evidence="4">
    <location>
        <begin position="232"/>
        <end position="346"/>
    </location>
</feature>
<proteinExistence type="inferred from homology"/>
<dbReference type="RefSeq" id="WP_132477088.1">
    <property type="nucleotide sequence ID" value="NZ_JBHRVM010000001.1"/>
</dbReference>
<dbReference type="EMBL" id="SMBX01000005">
    <property type="protein sequence ID" value="TCU98423.1"/>
    <property type="molecule type" value="Genomic_DNA"/>
</dbReference>
<evidence type="ECO:0000259" key="3">
    <source>
        <dbReference type="Pfam" id="PF04295"/>
    </source>
</evidence>
<dbReference type="InterPro" id="IPR052172">
    <property type="entry name" value="UxaA_altronate/galactarate_dh"/>
</dbReference>
<evidence type="ECO:0000259" key="4">
    <source>
        <dbReference type="Pfam" id="PF20629"/>
    </source>
</evidence>
<comment type="similarity">
    <text evidence="1">Belongs to the UxaA family.</text>
</comment>
<sequence length="349" mass="36910">MGTIRATKPLTASGAMQYTFRGIPRQDGRVGTRNYLAVLIASNCAASAARFAAEWFDEDRMAEWPQVDGVLPLVHDVGCGMEMTGEPMDLLRRTLSGTIRHPNIAGAVVLALGCERNNVRAFFKQEGLQESRMLRAIVLQESGGTAGAVQAAREALLEMLPVANSQHRVEVPFSALTVGLQHYGTGAEKAIRDAAQALSETGARLILADSRGPGREAGPHPVYGVSPGAYRRYGELAGEERVTVMQAPENPVIATTGQLAAGASLVLAAFDHATDVGATAVPCIKLATAERSWSRVGMDMDMASCAKEQALRDVLPGMLEGYASGQPTLAEKAAAGDAEFIPWPVGVLV</sequence>
<comment type="caution">
    <text evidence="5">The sequence shown here is derived from an EMBL/GenBank/DDBJ whole genome shotgun (WGS) entry which is preliminary data.</text>
</comment>
<evidence type="ECO:0000313" key="6">
    <source>
        <dbReference type="Proteomes" id="UP000294692"/>
    </source>
</evidence>
<protein>
    <submittedName>
        <fullName evidence="5">Altronate dehydratase</fullName>
    </submittedName>
</protein>
<dbReference type="Proteomes" id="UP000294692">
    <property type="component" value="Unassembled WGS sequence"/>
</dbReference>
<reference evidence="5 6" key="1">
    <citation type="submission" date="2019-03" db="EMBL/GenBank/DDBJ databases">
        <title>Genomic Encyclopedia of Type Strains, Phase IV (KMG-IV): sequencing the most valuable type-strain genomes for metagenomic binning, comparative biology and taxonomic classification.</title>
        <authorList>
            <person name="Goeker M."/>
        </authorList>
    </citation>
    <scope>NUCLEOTIDE SEQUENCE [LARGE SCALE GENOMIC DNA]</scope>
    <source>
        <strain evidence="5 6">DSM 100048</strain>
    </source>
</reference>
<name>A0A4R3V500_9BURK</name>
<feature type="domain" description="D-galactarate/Altronate dehydratase second" evidence="3">
    <location>
        <begin position="22"/>
        <end position="164"/>
    </location>
</feature>
<dbReference type="GO" id="GO:0019698">
    <property type="term" value="P:D-galacturonate catabolic process"/>
    <property type="evidence" value="ECO:0007669"/>
    <property type="project" value="TreeGrafter"/>
</dbReference>
<dbReference type="PANTHER" id="PTHR30536:SF5">
    <property type="entry name" value="ALTRONATE DEHYDRATASE"/>
    <property type="match status" value="1"/>
</dbReference>